<dbReference type="Proteomes" id="UP001190465">
    <property type="component" value="Chromosome"/>
</dbReference>
<dbReference type="InterPro" id="IPR003870">
    <property type="entry name" value="DUF222"/>
</dbReference>
<feature type="compositionally biased region" description="Basic and acidic residues" evidence="1">
    <location>
        <begin position="284"/>
        <end position="293"/>
    </location>
</feature>
<gene>
    <name evidence="3" type="ORF">MU0053_003703</name>
</gene>
<dbReference type="EMBL" id="OY726397">
    <property type="protein sequence ID" value="CAJ1508010.1"/>
    <property type="molecule type" value="Genomic_DNA"/>
</dbReference>
<sequence>MFDGSLPEPPALPRANDAALVDAISGWSTAASAADGRRLAAIAELVSRRCTDEHPDWACDDWDATAAEIAAALNLSHGRASGLMNLAITLRDRFPQVNALLLAGAITAWTAQVVADRTCLVFDPDAVATLDARIAERAVTWGPLSEYKLSQALDVWVEQIDPGAVRRAGTNARNRDVTLGEPDEHSGTTALWGRLLSTDAALLGKRLTAMANAVCAADPRTMAQRRADALGALGAKSQHLACLCGSPECPAGADDGRASSVVVHVVAEQSAVAEPDGPAASSLHGDHHPRSEPASRPAPALLVEGRGGIVPAPLLAELVARGAKVRPVTTPAPAPEPHYRPSAKLAEFVRIRDLTCRFPGCNRPAFSTDIDHTRPYPDGPTHAGNNGCYCRKHHLLKTFWPGWSDEQLADGTILITTPTGHTYRSKPGAALLFPNWPTLTPVPSGASARPTPDSFARTLMMPRRKQTRAQARQYRITAERALNDAAVAERNKPPPF</sequence>
<dbReference type="CDD" id="cd00085">
    <property type="entry name" value="HNHc"/>
    <property type="match status" value="1"/>
</dbReference>
<proteinExistence type="predicted"/>
<dbReference type="RefSeq" id="WP_308479064.1">
    <property type="nucleotide sequence ID" value="NZ_OY726397.1"/>
</dbReference>
<protein>
    <submittedName>
        <fullName evidence="3">DUF222 domain-containing protein</fullName>
    </submittedName>
</protein>
<feature type="region of interest" description="Disordered" evidence="1">
    <location>
        <begin position="271"/>
        <end position="298"/>
    </location>
</feature>
<dbReference type="SMART" id="SM00507">
    <property type="entry name" value="HNHc"/>
    <property type="match status" value="1"/>
</dbReference>
<accession>A0ABM9M0J2</accession>
<reference evidence="3 4" key="1">
    <citation type="submission" date="2023-08" db="EMBL/GenBank/DDBJ databases">
        <authorList>
            <person name="Folkvardsen B D."/>
            <person name="Norman A."/>
        </authorList>
    </citation>
    <scope>NUCLEOTIDE SEQUENCE [LARGE SCALE GENOMIC DNA]</scope>
    <source>
        <strain evidence="3 4">Mu0053</strain>
    </source>
</reference>
<name>A0ABM9M0J2_9MYCO</name>
<dbReference type="InterPro" id="IPR003615">
    <property type="entry name" value="HNH_nuc"/>
</dbReference>
<organism evidence="3 4">
    <name type="scientific">[Mycobacterium] burgundiense</name>
    <dbReference type="NCBI Taxonomy" id="3064286"/>
    <lineage>
        <taxon>Bacteria</taxon>
        <taxon>Bacillati</taxon>
        <taxon>Actinomycetota</taxon>
        <taxon>Actinomycetes</taxon>
        <taxon>Mycobacteriales</taxon>
        <taxon>Mycobacteriaceae</taxon>
        <taxon>Mycolicibacterium</taxon>
    </lineage>
</organism>
<evidence type="ECO:0000313" key="4">
    <source>
        <dbReference type="Proteomes" id="UP001190465"/>
    </source>
</evidence>
<dbReference type="Pfam" id="PF02720">
    <property type="entry name" value="DUF222"/>
    <property type="match status" value="1"/>
</dbReference>
<feature type="domain" description="HNH nuclease" evidence="2">
    <location>
        <begin position="344"/>
        <end position="395"/>
    </location>
</feature>
<evidence type="ECO:0000259" key="2">
    <source>
        <dbReference type="SMART" id="SM00507"/>
    </source>
</evidence>
<evidence type="ECO:0000313" key="3">
    <source>
        <dbReference type="EMBL" id="CAJ1508010.1"/>
    </source>
</evidence>
<evidence type="ECO:0000256" key="1">
    <source>
        <dbReference type="SAM" id="MobiDB-lite"/>
    </source>
</evidence>
<keyword evidence="4" id="KW-1185">Reference proteome</keyword>